<comment type="caution">
    <text evidence="5">The sequence shown here is derived from an EMBL/GenBank/DDBJ whole genome shotgun (WGS) entry which is preliminary data.</text>
</comment>
<dbReference type="Gene3D" id="3.90.1150.10">
    <property type="entry name" value="Aspartate Aminotransferase, domain 1"/>
    <property type="match status" value="1"/>
</dbReference>
<dbReference type="SUPFAM" id="SSF56112">
    <property type="entry name" value="Protein kinase-like (PK-like)"/>
    <property type="match status" value="1"/>
</dbReference>
<dbReference type="InterPro" id="IPR000719">
    <property type="entry name" value="Prot_kinase_dom"/>
</dbReference>
<dbReference type="Pfam" id="PF03109">
    <property type="entry name" value="ABC1"/>
    <property type="match status" value="1"/>
</dbReference>
<evidence type="ECO:0000256" key="3">
    <source>
        <dbReference type="SAM" id="MobiDB-lite"/>
    </source>
</evidence>
<dbReference type="InterPro" id="IPR015424">
    <property type="entry name" value="PyrdxlP-dep_Trfase"/>
</dbReference>
<dbReference type="InterPro" id="IPR049704">
    <property type="entry name" value="Aminotrans_3_PPA_site"/>
</dbReference>
<dbReference type="InterPro" id="IPR004147">
    <property type="entry name" value="ABC1_dom"/>
</dbReference>
<dbReference type="GO" id="GO:0005524">
    <property type="term" value="F:ATP binding"/>
    <property type="evidence" value="ECO:0007669"/>
    <property type="project" value="InterPro"/>
</dbReference>
<accession>M0QKY4</accession>
<protein>
    <submittedName>
        <fullName evidence="5">Putative glutamate-1-semialdehyde 2,1-aminomutase</fullName>
    </submittedName>
</protein>
<dbReference type="Gene3D" id="1.10.510.10">
    <property type="entry name" value="Transferase(Phosphotransferase) domain 1"/>
    <property type="match status" value="1"/>
</dbReference>
<evidence type="ECO:0000259" key="4">
    <source>
        <dbReference type="PROSITE" id="PS50011"/>
    </source>
</evidence>
<dbReference type="AlphaFoldDB" id="M0QKY4"/>
<dbReference type="Proteomes" id="UP000011666">
    <property type="component" value="Unassembled WGS sequence"/>
</dbReference>
<dbReference type="Gene3D" id="3.40.640.10">
    <property type="entry name" value="Type I PLP-dependent aspartate aminotransferase-like (Major domain)"/>
    <property type="match status" value="1"/>
</dbReference>
<dbReference type="PANTHER" id="PTHR43713:SF3">
    <property type="entry name" value="GLUTAMATE-1-SEMIALDEHYDE 2,1-AMINOMUTASE 1, CHLOROPLASTIC-RELATED"/>
    <property type="match status" value="1"/>
</dbReference>
<evidence type="ECO:0000256" key="1">
    <source>
        <dbReference type="ARBA" id="ARBA00001933"/>
    </source>
</evidence>
<dbReference type="CDD" id="cd05121">
    <property type="entry name" value="ABC1_ADCK3-like"/>
    <property type="match status" value="1"/>
</dbReference>
<dbReference type="EMBL" id="BANX01000023">
    <property type="protein sequence ID" value="GAC69223.1"/>
    <property type="molecule type" value="Genomic_DNA"/>
</dbReference>
<gene>
    <name evidence="5" type="ORF">GS4_23_00170</name>
</gene>
<dbReference type="GO" id="GO:0008483">
    <property type="term" value="F:transaminase activity"/>
    <property type="evidence" value="ECO:0007669"/>
    <property type="project" value="InterPro"/>
</dbReference>
<reference evidence="5 6" key="1">
    <citation type="submission" date="2013-01" db="EMBL/GenBank/DDBJ databases">
        <title>Whole genome shotgun sequence of Gordonia soli NBRC 108243.</title>
        <authorList>
            <person name="Isaki-Nakamura S."/>
            <person name="Hosoyama A."/>
            <person name="Tsuchikane K."/>
            <person name="Ando Y."/>
            <person name="Baba S."/>
            <person name="Ohji S."/>
            <person name="Hamada M."/>
            <person name="Tamura T."/>
            <person name="Yamazoe A."/>
            <person name="Yamazaki S."/>
            <person name="Fujita N."/>
        </authorList>
    </citation>
    <scope>NUCLEOTIDE SEQUENCE [LARGE SCALE GENOMIC DNA]</scope>
    <source>
        <strain evidence="5 6">NBRC 108243</strain>
    </source>
</reference>
<dbReference type="InterPro" id="IPR011009">
    <property type="entry name" value="Kinase-like_dom_sf"/>
</dbReference>
<dbReference type="InterPro" id="IPR015422">
    <property type="entry name" value="PyrdxlP-dep_Trfase_small"/>
</dbReference>
<name>M0QKY4_9ACTN</name>
<dbReference type="PROSITE" id="PS50011">
    <property type="entry name" value="PROTEIN_KINASE_DOM"/>
    <property type="match status" value="1"/>
</dbReference>
<organism evidence="5 6">
    <name type="scientific">Gordonia soli NBRC 108243</name>
    <dbReference type="NCBI Taxonomy" id="1223545"/>
    <lineage>
        <taxon>Bacteria</taxon>
        <taxon>Bacillati</taxon>
        <taxon>Actinomycetota</taxon>
        <taxon>Actinomycetes</taxon>
        <taxon>Mycobacteriales</taxon>
        <taxon>Gordoniaceae</taxon>
        <taxon>Gordonia</taxon>
    </lineage>
</organism>
<dbReference type="PROSITE" id="PS00600">
    <property type="entry name" value="AA_TRANSFER_CLASS_3"/>
    <property type="match status" value="1"/>
</dbReference>
<dbReference type="InterPro" id="IPR015421">
    <property type="entry name" value="PyrdxlP-dep_Trfase_major"/>
</dbReference>
<dbReference type="STRING" id="1223545.GS4_23_00170"/>
<evidence type="ECO:0000313" key="5">
    <source>
        <dbReference type="EMBL" id="GAC69223.1"/>
    </source>
</evidence>
<keyword evidence="6" id="KW-1185">Reference proteome</keyword>
<dbReference type="SMART" id="SM00220">
    <property type="entry name" value="S_TKc"/>
    <property type="match status" value="1"/>
</dbReference>
<dbReference type="GO" id="GO:0030170">
    <property type="term" value="F:pyridoxal phosphate binding"/>
    <property type="evidence" value="ECO:0007669"/>
    <property type="project" value="InterPro"/>
</dbReference>
<dbReference type="RefSeq" id="WP_007622076.1">
    <property type="nucleotide sequence ID" value="NZ_BANX01000023.1"/>
</dbReference>
<evidence type="ECO:0000256" key="2">
    <source>
        <dbReference type="ARBA" id="ARBA00022898"/>
    </source>
</evidence>
<dbReference type="InterPro" id="IPR005814">
    <property type="entry name" value="Aminotrans_3"/>
</dbReference>
<dbReference type="SUPFAM" id="SSF53383">
    <property type="entry name" value="PLP-dependent transferases"/>
    <property type="match status" value="1"/>
</dbReference>
<dbReference type="eggNOG" id="COG0661">
    <property type="taxonomic scope" value="Bacteria"/>
</dbReference>
<dbReference type="Pfam" id="PF00202">
    <property type="entry name" value="Aminotran_3"/>
    <property type="match status" value="1"/>
</dbReference>
<comment type="cofactor">
    <cofactor evidence="1">
        <name>pyridoxal 5'-phosphate</name>
        <dbReference type="ChEBI" id="CHEBI:597326"/>
    </cofactor>
</comment>
<dbReference type="eggNOG" id="COG0001">
    <property type="taxonomic scope" value="Bacteria"/>
</dbReference>
<sequence>MLEMTLPDAEAAQPRPAPRPASSPRKVDGPVSLVLAGAKEAVRLTFWIIVYGVRAALTLRVARNREVAIARLVRGFLLRMGPMYIKAGQVLGTQTGLITAAGAEEFRHFFSGVDPMERSELHAVLEQEIPDWRTRYQTFDEEAIAAGSVAQVHRATLRDGTPVVLKIVKLGVRDQLTVSTWTLDKILRVANALFPAVRAYDAVNHFAEIRPLLVEQCDMRAEAQKQQAILDNFSGHPFVRVPAVHHEESTDEVLVMDYVDAIPGEHAERVRFPAPELARRMQDTVYTMAFFHGLFHVDPHPGNMMFTDDGVLIMLDFGLVGHLSEDDKWALASFYYACIRGEWQLAVERFTSAFVPSAPHLLSDPTYTEAMQAVLKKHFDEISDHWSTMAFFDDATRLLREHRARVTTAFSLLGLAFLTGEGVVSVIDPQINVWENARRFTDRFSPFMSDDVKNRFDDLIEAQIPLSMAHKNDPNRKVIAPTHFDRYALPSAYPLIVESAKGCRLTDIDGNEYIDLASGYGPHILGYGTPVAIEAISKSVNQGAVNALGNVHEIELAEVIADAFGGDTRVVLSNSGTESVIMALRIARAHTGKQRVAKFEGHYHGFSDQGMVSSWFRYSGAASSPNPISNSAGAQEALVKDTLVLQYGSERSLQRIAQHAGELAAVILEPMPAVQAGYNAQFLTSLVETCRRHGVLVIFDEVVSGFRVAYGGAQTLAGVTPDLTCLGKIIGGGLPGGAVAGRREVIETARTSNDPFVDLETRAFVGGTMSGNSITAAAGAAVLKHLRDNPQIYENLESKTEYLKTRLEKAAVEVGVPTQVKGARSVFSLSFDYARPTLVRDQMAGTNVKATLALSYYMRSHGVYLPELHTMLLNDAHSIGDLDIVADAFAESLSEMDSEGFFVH</sequence>
<keyword evidence="2" id="KW-0663">Pyridoxal phosphate</keyword>
<dbReference type="GO" id="GO:0004672">
    <property type="term" value="F:protein kinase activity"/>
    <property type="evidence" value="ECO:0007669"/>
    <property type="project" value="InterPro"/>
</dbReference>
<feature type="region of interest" description="Disordered" evidence="3">
    <location>
        <begin position="1"/>
        <end position="27"/>
    </location>
</feature>
<dbReference type="CDD" id="cd00610">
    <property type="entry name" value="OAT_like"/>
    <property type="match status" value="1"/>
</dbReference>
<evidence type="ECO:0000313" key="6">
    <source>
        <dbReference type="Proteomes" id="UP000011666"/>
    </source>
</evidence>
<feature type="domain" description="Protein kinase" evidence="4">
    <location>
        <begin position="138"/>
        <end position="496"/>
    </location>
</feature>
<proteinExistence type="predicted"/>
<dbReference type="PANTHER" id="PTHR43713">
    <property type="entry name" value="GLUTAMATE-1-SEMIALDEHYDE 2,1-AMINOMUTASE"/>
    <property type="match status" value="1"/>
</dbReference>